<name>A0ABT8UKK6_9MYCO</name>
<feature type="domain" description="Cadherin-like" evidence="2">
    <location>
        <begin position="378"/>
        <end position="473"/>
    </location>
</feature>
<proteinExistence type="predicted"/>
<dbReference type="RefSeq" id="WP_302915689.1">
    <property type="nucleotide sequence ID" value="NZ_JAUMSQ010000197.1"/>
</dbReference>
<dbReference type="Pfam" id="PF17963">
    <property type="entry name" value="Big_9"/>
    <property type="match status" value="2"/>
</dbReference>
<dbReference type="PANTHER" id="PTHR45739:SF12">
    <property type="entry name" value="CHONDROITIN SULFATE PROTEOGLYCAN 4-LIKE ISOFORM X2"/>
    <property type="match status" value="1"/>
</dbReference>
<dbReference type="Proteomes" id="UP001168823">
    <property type="component" value="Unassembled WGS sequence"/>
</dbReference>
<dbReference type="Pfam" id="PF17892">
    <property type="entry name" value="Cadherin_5"/>
    <property type="match status" value="2"/>
</dbReference>
<dbReference type="Gene3D" id="2.60.40.3440">
    <property type="match status" value="6"/>
</dbReference>
<comment type="caution">
    <text evidence="3">The sequence shown here is derived from an EMBL/GenBank/DDBJ whole genome shotgun (WGS) entry which is preliminary data.</text>
</comment>
<dbReference type="InterPro" id="IPR040853">
    <property type="entry name" value="RapA2_cadherin-like"/>
</dbReference>
<gene>
    <name evidence="3" type="ORF">Q2100_21485</name>
</gene>
<evidence type="ECO:0000259" key="1">
    <source>
        <dbReference type="Pfam" id="PF17803"/>
    </source>
</evidence>
<organism evidence="3 4">
    <name type="scientific">Mycolicibacterium arseniciresistens</name>
    <dbReference type="NCBI Taxonomy" id="3062257"/>
    <lineage>
        <taxon>Bacteria</taxon>
        <taxon>Bacillati</taxon>
        <taxon>Actinomycetota</taxon>
        <taxon>Actinomycetes</taxon>
        <taxon>Mycobacteriales</taxon>
        <taxon>Mycobacteriaceae</taxon>
        <taxon>Mycolicibacterium</taxon>
    </lineage>
</organism>
<dbReference type="Pfam" id="PF17803">
    <property type="entry name" value="Cadherin_4"/>
    <property type="match status" value="2"/>
</dbReference>
<evidence type="ECO:0000313" key="4">
    <source>
        <dbReference type="Proteomes" id="UP001168823"/>
    </source>
</evidence>
<dbReference type="InterPro" id="IPR010221">
    <property type="entry name" value="VCBS_dom"/>
</dbReference>
<dbReference type="PANTHER" id="PTHR45739">
    <property type="entry name" value="MATRIX PROTEIN, PUTATIVE-RELATED"/>
    <property type="match status" value="1"/>
</dbReference>
<reference evidence="3" key="1">
    <citation type="submission" date="2023-07" db="EMBL/GenBank/DDBJ databases">
        <title>Mycolicibacterium sp. nov., a novel bacterial species.</title>
        <authorList>
            <person name="Cao Y."/>
        </authorList>
    </citation>
    <scope>NUCLEOTIDE SEQUENCE</scope>
    <source>
        <strain evidence="3">KC 300</strain>
    </source>
</reference>
<dbReference type="NCBIfam" id="NF012211">
    <property type="entry name" value="tand_rpt_95"/>
    <property type="match status" value="6"/>
</dbReference>
<dbReference type="InterPro" id="IPR041690">
    <property type="entry name" value="Cadherin_5"/>
</dbReference>
<feature type="domain" description="RapA2 cadherin-like" evidence="1">
    <location>
        <begin position="1"/>
        <end position="52"/>
    </location>
</feature>
<keyword evidence="4" id="KW-1185">Reference proteome</keyword>
<sequence length="567" mass="58546">AYSTNEDATMTVAAPGVLGNDSDPEGAALTVVKVSDPAHGTLTLNSNGSFTYTPTANYTGPDSFTYKVTDGSLDSNVATVNVTVNVVNDAPVAADDAYSTNEDTALTVAAPGVRGNDTDPEGSPLTVVKVSDPAHGTLTLNSNGSFTYTPTANYTGLDSFAYKVTDGVLDSNVATVSLTVNVVNDAPVAIPDFYTIGEDSTLTVPAYGLLNNDTDIDGPGIYVVAVTNPVHAAPSSFQLLSDGSFTYTPPINFSGTDSFTYQITDGITRSTYSTVTITVTPVNDAPTPTNDSYATTVNTALTVATRGVLANDTDPEGSSLTAQVDAGPSHGTLSLNPNGSFTYTPAANYIGPDSFTYRASDGTATSSVATVSLNVKAVNNAPVANPESYTVAEDTTLTVAAPGVLGNDTDIDSDVLVLSAGTATAHQGLFDLRSDGSFIYTPAPNYHGPDSFTYQISDGIATSAFTTVNITVTSVNDVPVVANDTIPLAKDGFYGIALDNRSFDDDGDPLIATLLTSTQNGVLVFNGVDRSFTYKPNTGFTGQDSFTYKVNDGTVDSNVGTVTLVIS</sequence>
<feature type="non-terminal residue" evidence="3">
    <location>
        <position position="1"/>
    </location>
</feature>
<dbReference type="EMBL" id="JAUMSQ010000197">
    <property type="protein sequence ID" value="MDO3638327.1"/>
    <property type="molecule type" value="Genomic_DNA"/>
</dbReference>
<feature type="domain" description="Cadherin-like" evidence="2">
    <location>
        <begin position="183"/>
        <end position="280"/>
    </location>
</feature>
<dbReference type="NCBIfam" id="TIGR01965">
    <property type="entry name" value="VCBS_repeat"/>
    <property type="match status" value="3"/>
</dbReference>
<evidence type="ECO:0000259" key="2">
    <source>
        <dbReference type="Pfam" id="PF17892"/>
    </source>
</evidence>
<feature type="domain" description="RapA2 cadherin-like" evidence="1">
    <location>
        <begin position="78"/>
        <end position="148"/>
    </location>
</feature>
<protein>
    <submittedName>
        <fullName evidence="3">Cadherin-like domain-containing protein</fullName>
    </submittedName>
</protein>
<evidence type="ECO:0000313" key="3">
    <source>
        <dbReference type="EMBL" id="MDO3638327.1"/>
    </source>
</evidence>
<dbReference type="InterPro" id="IPR051561">
    <property type="entry name" value="FRAS1_ECM"/>
</dbReference>
<accession>A0ABT8UKK6</accession>